<dbReference type="InterPro" id="IPR011059">
    <property type="entry name" value="Metal-dep_hydrolase_composite"/>
</dbReference>
<dbReference type="SUPFAM" id="SSF51556">
    <property type="entry name" value="Metallo-dependent hydrolases"/>
    <property type="match status" value="1"/>
</dbReference>
<dbReference type="EMBL" id="RJUL01000006">
    <property type="protein sequence ID" value="ROQ24938.1"/>
    <property type="molecule type" value="Genomic_DNA"/>
</dbReference>
<dbReference type="Pfam" id="PF07969">
    <property type="entry name" value="Amidohydro_3"/>
    <property type="match status" value="1"/>
</dbReference>
<dbReference type="InterPro" id="IPR013108">
    <property type="entry name" value="Amidohydro_3"/>
</dbReference>
<accession>A0A3N1PAZ5</accession>
<keyword evidence="4" id="KW-1185">Reference proteome</keyword>
<dbReference type="GO" id="GO:0016810">
    <property type="term" value="F:hydrolase activity, acting on carbon-nitrogen (but not peptide) bonds"/>
    <property type="evidence" value="ECO:0007669"/>
    <property type="project" value="InterPro"/>
</dbReference>
<proteinExistence type="predicted"/>
<evidence type="ECO:0000256" key="1">
    <source>
        <dbReference type="SAM" id="SignalP"/>
    </source>
</evidence>
<dbReference type="SUPFAM" id="SSF51338">
    <property type="entry name" value="Composite domain of metallo-dependent hydrolases"/>
    <property type="match status" value="1"/>
</dbReference>
<feature type="chain" id="PRO_5018088324" description="Amidohydrolase 3 domain-containing protein" evidence="1">
    <location>
        <begin position="26"/>
        <end position="550"/>
    </location>
</feature>
<dbReference type="Gene3D" id="3.10.310.70">
    <property type="match status" value="1"/>
</dbReference>
<dbReference type="CDD" id="cd01300">
    <property type="entry name" value="YtcJ_like"/>
    <property type="match status" value="1"/>
</dbReference>
<evidence type="ECO:0000313" key="4">
    <source>
        <dbReference type="Proteomes" id="UP000268033"/>
    </source>
</evidence>
<dbReference type="Gene3D" id="2.30.40.10">
    <property type="entry name" value="Urease, subunit C, domain 1"/>
    <property type="match status" value="1"/>
</dbReference>
<feature type="signal peptide" evidence="1">
    <location>
        <begin position="1"/>
        <end position="25"/>
    </location>
</feature>
<evidence type="ECO:0000259" key="2">
    <source>
        <dbReference type="Pfam" id="PF07969"/>
    </source>
</evidence>
<dbReference type="Gene3D" id="3.20.20.140">
    <property type="entry name" value="Metal-dependent hydrolases"/>
    <property type="match status" value="1"/>
</dbReference>
<dbReference type="AlphaFoldDB" id="A0A3N1PAZ5"/>
<evidence type="ECO:0000313" key="3">
    <source>
        <dbReference type="EMBL" id="ROQ24938.1"/>
    </source>
</evidence>
<dbReference type="STRING" id="584787.GCA_001247655_04018"/>
<dbReference type="PANTHER" id="PTHR22642:SF2">
    <property type="entry name" value="PROTEIN LONG AFTER FAR-RED 3"/>
    <property type="match status" value="1"/>
</dbReference>
<comment type="caution">
    <text evidence="3">The sequence shown here is derived from an EMBL/GenBank/DDBJ whole genome shotgun (WGS) entry which is preliminary data.</text>
</comment>
<dbReference type="InterPro" id="IPR033932">
    <property type="entry name" value="YtcJ-like"/>
</dbReference>
<organism evidence="3 4">
    <name type="scientific">Gallaecimonas pentaromativorans</name>
    <dbReference type="NCBI Taxonomy" id="584787"/>
    <lineage>
        <taxon>Bacteria</taxon>
        <taxon>Pseudomonadati</taxon>
        <taxon>Pseudomonadota</taxon>
        <taxon>Gammaproteobacteria</taxon>
        <taxon>Enterobacterales</taxon>
        <taxon>Gallaecimonadaceae</taxon>
        <taxon>Gallaecimonas</taxon>
    </lineage>
</organism>
<dbReference type="RefSeq" id="WP_123421827.1">
    <property type="nucleotide sequence ID" value="NZ_RJUL01000006.1"/>
</dbReference>
<name>A0A3N1PAZ5_9GAMM</name>
<dbReference type="PANTHER" id="PTHR22642">
    <property type="entry name" value="IMIDAZOLONEPROPIONASE"/>
    <property type="match status" value="1"/>
</dbReference>
<reference evidence="3 4" key="1">
    <citation type="submission" date="2018-11" db="EMBL/GenBank/DDBJ databases">
        <title>Genomic Encyclopedia of Type Strains, Phase IV (KMG-IV): sequencing the most valuable type-strain genomes for metagenomic binning, comparative biology and taxonomic classification.</title>
        <authorList>
            <person name="Goeker M."/>
        </authorList>
    </citation>
    <scope>NUCLEOTIDE SEQUENCE [LARGE SCALE GENOMIC DNA]</scope>
    <source>
        <strain evidence="3 4">DSM 21945</strain>
    </source>
</reference>
<keyword evidence="1" id="KW-0732">Signal</keyword>
<sequence length="550" mass="59395">MVRGLVRALAGLSFGLSALSFGLSAQSLVLDNVTGYGWQGDKLVPFSRLVIEDGKVLARGDNRLAIPQGAEVRDLAGKTVLPGLIDAHGHVMALGEGTLNVDLTGAKSLADALSRVARFAKKHPKLPWIQGWGWNQELWPDKRMPTASDLAMLTDGRPVWLSRVDGHAGWANQAALTLAGINAKTPEPSGGQILRGRDGQPSGVLVDNAMNLMTAHLPQLSDALRGQALDAALGIMAKVGLTGVGDAGVDLPTWQLYQQRQASLTTRIYAMLEAKPATWQAVKAPIGWQGSDLLAARAVKVFADGALGSRGAAMLADYSDKPGHKGSMLYGPGELEKVMRAAFDAGFQVNVHAIGDAANQRVLDTFASFPPSERKGRRNRIEHAQVMTLGDIERMAKLGVIASFQPTHATSDMNMAQSRIGKDRLKGAYAWRSLVKAGVKMAAGSDFPVESPNPFYGLYAAVTRQDHHGQPKEGWHKEQALTREEALYDFTRGAAYAAFMDKFTGSLAPGQWADLVILDDDYFTVPDSDIWQLKPRETWLAGKAVYRRVE</sequence>
<dbReference type="Proteomes" id="UP000268033">
    <property type="component" value="Unassembled WGS sequence"/>
</dbReference>
<gene>
    <name evidence="3" type="ORF">EDC28_106186</name>
</gene>
<dbReference type="InterPro" id="IPR032466">
    <property type="entry name" value="Metal_Hydrolase"/>
</dbReference>
<feature type="domain" description="Amidohydrolase 3" evidence="2">
    <location>
        <begin position="71"/>
        <end position="546"/>
    </location>
</feature>
<protein>
    <recommendedName>
        <fullName evidence="2">Amidohydrolase 3 domain-containing protein</fullName>
    </recommendedName>
</protein>